<dbReference type="GO" id="GO:0071555">
    <property type="term" value="P:cell wall organization"/>
    <property type="evidence" value="ECO:0007669"/>
    <property type="project" value="UniProtKB-KW"/>
</dbReference>
<keyword evidence="5 7" id="KW-0131">Cell cycle</keyword>
<protein>
    <recommendedName>
        <fullName evidence="7">UDP-N-acetylmuramoyl-L-alanyl-D-glutamate--2,6-diaminopimelate ligase</fullName>
        <ecNumber evidence="7">6.3.2.13</ecNumber>
    </recommendedName>
    <alternativeName>
        <fullName evidence="7">Meso-A2pm-adding enzyme</fullName>
    </alternativeName>
    <alternativeName>
        <fullName evidence="7">Meso-diaminopimelate-adding enzyme</fullName>
    </alternativeName>
    <alternativeName>
        <fullName evidence="7">UDP-MurNAc-L-Ala-D-Glu:meso-diaminopimelate ligase</fullName>
    </alternativeName>
    <alternativeName>
        <fullName evidence="7">UDP-MurNAc-tripeptide synthetase</fullName>
    </alternativeName>
    <alternativeName>
        <fullName evidence="7">UDP-N-acetylmuramyl-tripeptide synthetase</fullName>
    </alternativeName>
</protein>
<feature type="binding site" evidence="7">
    <location>
        <position position="380"/>
    </location>
    <ligand>
        <name>meso-2,6-diaminopimelate</name>
        <dbReference type="ChEBI" id="CHEBI:57791"/>
    </ligand>
</feature>
<keyword evidence="6 7" id="KW-0961">Cell wall biogenesis/degradation</keyword>
<comment type="subcellular location">
    <subcellularLocation>
        <location evidence="7 8">Cytoplasm</location>
    </subcellularLocation>
</comment>
<dbReference type="Proteomes" id="UP000279600">
    <property type="component" value="Chromosome"/>
</dbReference>
<dbReference type="InterPro" id="IPR036615">
    <property type="entry name" value="Mur_ligase_C_dom_sf"/>
</dbReference>
<comment type="similarity">
    <text evidence="1 7">Belongs to the MurCDEF family. MurE subfamily.</text>
</comment>
<evidence type="ECO:0000313" key="12">
    <source>
        <dbReference type="EMBL" id="AZQ45085.1"/>
    </source>
</evidence>
<gene>
    <name evidence="7" type="primary">murE</name>
    <name evidence="12" type="ORF">EJ995_12900</name>
</gene>
<keyword evidence="13" id="KW-1185">Reference proteome</keyword>
<dbReference type="InterPro" id="IPR035911">
    <property type="entry name" value="MurE/MurF_N"/>
</dbReference>
<dbReference type="PANTHER" id="PTHR23135">
    <property type="entry name" value="MUR LIGASE FAMILY MEMBER"/>
    <property type="match status" value="1"/>
</dbReference>
<feature type="short sequence motif" description="Meso-diaminopimelate recognition motif" evidence="7">
    <location>
        <begin position="404"/>
        <end position="407"/>
    </location>
</feature>
<dbReference type="SUPFAM" id="SSF53623">
    <property type="entry name" value="MurD-like peptide ligases, catalytic domain"/>
    <property type="match status" value="1"/>
</dbReference>
<evidence type="ECO:0000256" key="4">
    <source>
        <dbReference type="ARBA" id="ARBA00022984"/>
    </source>
</evidence>
<dbReference type="HAMAP" id="MF_00208">
    <property type="entry name" value="MurE"/>
    <property type="match status" value="1"/>
</dbReference>
<dbReference type="EC" id="6.3.2.13" evidence="7"/>
<proteinExistence type="inferred from homology"/>
<dbReference type="InterPro" id="IPR036565">
    <property type="entry name" value="Mur-like_cat_sf"/>
</dbReference>
<keyword evidence="7" id="KW-0963">Cytoplasm</keyword>
<dbReference type="Pfam" id="PF02875">
    <property type="entry name" value="Mur_ligase_C"/>
    <property type="match status" value="1"/>
</dbReference>
<evidence type="ECO:0000259" key="9">
    <source>
        <dbReference type="Pfam" id="PF01225"/>
    </source>
</evidence>
<dbReference type="InterPro" id="IPR004101">
    <property type="entry name" value="Mur_ligase_C"/>
</dbReference>
<dbReference type="GO" id="GO:0008360">
    <property type="term" value="P:regulation of cell shape"/>
    <property type="evidence" value="ECO:0007669"/>
    <property type="project" value="UniProtKB-KW"/>
</dbReference>
<evidence type="ECO:0000256" key="6">
    <source>
        <dbReference type="ARBA" id="ARBA00023316"/>
    </source>
</evidence>
<dbReference type="UniPathway" id="UPA00219"/>
<dbReference type="Gene3D" id="3.40.1390.10">
    <property type="entry name" value="MurE/MurF, N-terminal domain"/>
    <property type="match status" value="1"/>
</dbReference>
<dbReference type="GO" id="GO:0008765">
    <property type="term" value="F:UDP-N-acetylmuramoylalanyl-D-glutamate-2,6-diaminopimelate ligase activity"/>
    <property type="evidence" value="ECO:0007669"/>
    <property type="project" value="UniProtKB-UniRule"/>
</dbReference>
<feature type="binding site" evidence="7">
    <location>
        <begin position="404"/>
        <end position="407"/>
    </location>
    <ligand>
        <name>meso-2,6-diaminopimelate</name>
        <dbReference type="ChEBI" id="CHEBI:57791"/>
    </ligand>
</feature>
<feature type="binding site" evidence="7">
    <location>
        <position position="189"/>
    </location>
    <ligand>
        <name>UDP-N-acetyl-alpha-D-muramoyl-L-alanyl-D-glutamate</name>
        <dbReference type="ChEBI" id="CHEBI:83900"/>
    </ligand>
</feature>
<evidence type="ECO:0000256" key="7">
    <source>
        <dbReference type="HAMAP-Rule" id="MF_00208"/>
    </source>
</evidence>
<dbReference type="Gene3D" id="3.40.1190.10">
    <property type="entry name" value="Mur-like, catalytic domain"/>
    <property type="match status" value="1"/>
</dbReference>
<sequence length="488" mass="54074">MMQLKDILYKVSLEKVIGSTDVSIENIHFDSRSVAGNDVFVALTGVQMDGHEYIDKAIENGATAVIVENLPVTQINKVTYVVVDNSHKALALMAANFYDNPSADLKLIGVTGTNGKTTTTSLLYQLFKNCGYKTGLISTVEILIDEVVVPTKHTTPDPLTINKHLASMRDAGVDYCFMEVSSHGISQERVTGLHFAGGIFTNLSHDHLDYHNSFKEYRDVKKRFFDELATCAFAIYNKDDKNGPVMVQNTKARKLGYALKTYTDYQGNILENQFGGLLLKVNGQELWTKMIGEFNAYNVLAIYACAVELGLEELEVLETISKLDGVSGRFQYFTTKAQNITAIIDYAHTPDALKNVLQTINAIRTKNAQLITVVGCGGDRDTSKRPIMADIATSLSNKVILTSDNPRTEDPEAILKDMEAGVQPQNFQKSMTIVNREQAIKTAANIANKNDIILIAGKGHETYQEINGVRHDFDDRKKITTILNQLEK</sequence>
<feature type="binding site" evidence="7">
    <location>
        <position position="31"/>
    </location>
    <ligand>
        <name>UDP-N-acetyl-alpha-D-muramoyl-L-alanyl-D-glutamate</name>
        <dbReference type="ChEBI" id="CHEBI:83900"/>
    </ligand>
</feature>
<dbReference type="GO" id="GO:0000287">
    <property type="term" value="F:magnesium ion binding"/>
    <property type="evidence" value="ECO:0007669"/>
    <property type="project" value="UniProtKB-UniRule"/>
</dbReference>
<feature type="binding site" evidence="7">
    <location>
        <position position="457"/>
    </location>
    <ligand>
        <name>meso-2,6-diaminopimelate</name>
        <dbReference type="ChEBI" id="CHEBI:57791"/>
    </ligand>
</feature>
<organism evidence="12 13">
    <name type="scientific">Nonlabens ponticola</name>
    <dbReference type="NCBI Taxonomy" id="2496866"/>
    <lineage>
        <taxon>Bacteria</taxon>
        <taxon>Pseudomonadati</taxon>
        <taxon>Bacteroidota</taxon>
        <taxon>Flavobacteriia</taxon>
        <taxon>Flavobacteriales</taxon>
        <taxon>Flavobacteriaceae</taxon>
        <taxon>Nonlabens</taxon>
    </lineage>
</organism>
<feature type="binding site" evidence="7">
    <location>
        <begin position="154"/>
        <end position="155"/>
    </location>
    <ligand>
        <name>UDP-N-acetyl-alpha-D-muramoyl-L-alanyl-D-glutamate</name>
        <dbReference type="ChEBI" id="CHEBI:83900"/>
    </ligand>
</feature>
<keyword evidence="7 12" id="KW-0436">Ligase</keyword>
<evidence type="ECO:0000259" key="10">
    <source>
        <dbReference type="Pfam" id="PF02875"/>
    </source>
</evidence>
<evidence type="ECO:0000313" key="13">
    <source>
        <dbReference type="Proteomes" id="UP000279600"/>
    </source>
</evidence>
<evidence type="ECO:0000256" key="2">
    <source>
        <dbReference type="ARBA" id="ARBA00022618"/>
    </source>
</evidence>
<name>A0A3S9N0M4_9FLAO</name>
<evidence type="ECO:0000259" key="11">
    <source>
        <dbReference type="Pfam" id="PF08245"/>
    </source>
</evidence>
<dbReference type="GO" id="GO:0005737">
    <property type="term" value="C:cytoplasm"/>
    <property type="evidence" value="ECO:0007669"/>
    <property type="project" value="UniProtKB-SubCell"/>
</dbReference>
<comment type="catalytic activity">
    <reaction evidence="7">
        <text>UDP-N-acetyl-alpha-D-muramoyl-L-alanyl-D-glutamate + meso-2,6-diaminopimelate + ATP = UDP-N-acetyl-alpha-D-muramoyl-L-alanyl-gamma-D-glutamyl-meso-2,6-diaminopimelate + ADP + phosphate + H(+)</text>
        <dbReference type="Rhea" id="RHEA:23676"/>
        <dbReference type="ChEBI" id="CHEBI:15378"/>
        <dbReference type="ChEBI" id="CHEBI:30616"/>
        <dbReference type="ChEBI" id="CHEBI:43474"/>
        <dbReference type="ChEBI" id="CHEBI:57791"/>
        <dbReference type="ChEBI" id="CHEBI:83900"/>
        <dbReference type="ChEBI" id="CHEBI:83905"/>
        <dbReference type="ChEBI" id="CHEBI:456216"/>
        <dbReference type="EC" id="6.3.2.13"/>
    </reaction>
</comment>
<accession>A0A3S9N0M4</accession>
<dbReference type="InterPro" id="IPR000713">
    <property type="entry name" value="Mur_ligase_N"/>
</dbReference>
<evidence type="ECO:0000256" key="1">
    <source>
        <dbReference type="ARBA" id="ARBA00005898"/>
    </source>
</evidence>
<feature type="domain" description="Mur ligase C-terminal" evidence="10">
    <location>
        <begin position="328"/>
        <end position="459"/>
    </location>
</feature>
<dbReference type="SUPFAM" id="SSF53244">
    <property type="entry name" value="MurD-like peptide ligases, peptide-binding domain"/>
    <property type="match status" value="1"/>
</dbReference>
<dbReference type="PANTHER" id="PTHR23135:SF4">
    <property type="entry name" value="UDP-N-ACETYLMURAMOYL-L-ALANYL-D-GLUTAMATE--2,6-DIAMINOPIMELATE LIGASE MURE HOMOLOG, CHLOROPLASTIC"/>
    <property type="match status" value="1"/>
</dbReference>
<keyword evidence="3 7" id="KW-0133">Cell shape</keyword>
<dbReference type="Pfam" id="PF08245">
    <property type="entry name" value="Mur_ligase_M"/>
    <property type="match status" value="1"/>
</dbReference>
<evidence type="ECO:0000256" key="3">
    <source>
        <dbReference type="ARBA" id="ARBA00022960"/>
    </source>
</evidence>
<dbReference type="NCBIfam" id="NF001126">
    <property type="entry name" value="PRK00139.1-4"/>
    <property type="match status" value="1"/>
</dbReference>
<comment type="caution">
    <text evidence="7">Lacks conserved residue(s) required for the propagation of feature annotation.</text>
</comment>
<feature type="binding site" evidence="7">
    <location>
        <position position="187"/>
    </location>
    <ligand>
        <name>UDP-N-acetyl-alpha-D-muramoyl-L-alanyl-D-glutamate</name>
        <dbReference type="ChEBI" id="CHEBI:83900"/>
    </ligand>
</feature>
<comment type="function">
    <text evidence="7">Catalyzes the addition of meso-diaminopimelic acid to the nucleotide precursor UDP-N-acetylmuramoyl-L-alanyl-D-glutamate (UMAG) in the biosynthesis of bacterial cell-wall peptidoglycan.</text>
</comment>
<dbReference type="SUPFAM" id="SSF63418">
    <property type="entry name" value="MurE/MurF N-terminal domain"/>
    <property type="match status" value="1"/>
</dbReference>
<dbReference type="AlphaFoldDB" id="A0A3S9N0M4"/>
<dbReference type="EMBL" id="CP034549">
    <property type="protein sequence ID" value="AZQ45085.1"/>
    <property type="molecule type" value="Genomic_DNA"/>
</dbReference>
<evidence type="ECO:0000256" key="8">
    <source>
        <dbReference type="RuleBase" id="RU004135"/>
    </source>
</evidence>
<dbReference type="InterPro" id="IPR005761">
    <property type="entry name" value="UDP-N-AcMur-Glu-dNH2Pim_ligase"/>
</dbReference>
<feature type="binding site" evidence="7">
    <location>
        <position position="461"/>
    </location>
    <ligand>
        <name>meso-2,6-diaminopimelate</name>
        <dbReference type="ChEBI" id="CHEBI:57791"/>
    </ligand>
</feature>
<dbReference type="Pfam" id="PF01225">
    <property type="entry name" value="Mur_ligase"/>
    <property type="match status" value="1"/>
</dbReference>
<keyword evidence="7" id="KW-0067">ATP-binding</keyword>
<comment type="cofactor">
    <cofactor evidence="7">
        <name>Mg(2+)</name>
        <dbReference type="ChEBI" id="CHEBI:18420"/>
    </cofactor>
</comment>
<dbReference type="GO" id="GO:0009252">
    <property type="term" value="P:peptidoglycan biosynthetic process"/>
    <property type="evidence" value="ECO:0007669"/>
    <property type="project" value="UniProtKB-UniRule"/>
</dbReference>
<dbReference type="RefSeq" id="WP_126448793.1">
    <property type="nucleotide sequence ID" value="NZ_CP034549.1"/>
</dbReference>
<dbReference type="KEGG" id="noj:EJ995_12900"/>
<comment type="pathway">
    <text evidence="7 8">Cell wall biogenesis; peptidoglycan biosynthesis.</text>
</comment>
<reference evidence="12 13" key="1">
    <citation type="submission" date="2018-12" db="EMBL/GenBank/DDBJ databases">
        <title>Complete genome of Nonlabens sp. MJ115.</title>
        <authorList>
            <person name="Choi H.S."/>
            <person name="Jung J."/>
        </authorList>
    </citation>
    <scope>NUCLEOTIDE SEQUENCE [LARGE SCALE GENOMIC DNA]</scope>
    <source>
        <strain evidence="12 13">MJ115</strain>
    </source>
</reference>
<evidence type="ECO:0000256" key="5">
    <source>
        <dbReference type="ARBA" id="ARBA00023306"/>
    </source>
</evidence>
<keyword evidence="4 7" id="KW-0573">Peptidoglycan synthesis</keyword>
<keyword evidence="7" id="KW-0460">Magnesium</keyword>
<dbReference type="InterPro" id="IPR013221">
    <property type="entry name" value="Mur_ligase_cen"/>
</dbReference>
<dbReference type="GO" id="GO:0051301">
    <property type="term" value="P:cell division"/>
    <property type="evidence" value="ECO:0007669"/>
    <property type="project" value="UniProtKB-KW"/>
</dbReference>
<feature type="binding site" evidence="7">
    <location>
        <begin position="112"/>
        <end position="118"/>
    </location>
    <ligand>
        <name>ATP</name>
        <dbReference type="ChEBI" id="CHEBI:30616"/>
    </ligand>
</feature>
<keyword evidence="7" id="KW-0547">Nucleotide-binding</keyword>
<dbReference type="GO" id="GO:0005524">
    <property type="term" value="F:ATP binding"/>
    <property type="evidence" value="ECO:0007669"/>
    <property type="project" value="UniProtKB-UniRule"/>
</dbReference>
<feature type="modified residue" description="N6-carboxylysine" evidence="7">
    <location>
        <position position="221"/>
    </location>
</feature>
<dbReference type="Gene3D" id="3.90.190.20">
    <property type="entry name" value="Mur ligase, C-terminal domain"/>
    <property type="match status" value="1"/>
</dbReference>
<keyword evidence="2 7" id="KW-0132">Cell division</keyword>
<comment type="PTM">
    <text evidence="7">Carboxylation is probably crucial for Mg(2+) binding and, consequently, for the gamma-phosphate positioning of ATP.</text>
</comment>
<feature type="domain" description="Mur ligase N-terminal catalytic" evidence="9">
    <location>
        <begin position="24"/>
        <end position="98"/>
    </location>
</feature>
<dbReference type="NCBIfam" id="TIGR01085">
    <property type="entry name" value="murE"/>
    <property type="match status" value="1"/>
</dbReference>
<feature type="binding site" evidence="7">
    <location>
        <position position="181"/>
    </location>
    <ligand>
        <name>UDP-N-acetyl-alpha-D-muramoyl-L-alanyl-D-glutamate</name>
        <dbReference type="ChEBI" id="CHEBI:83900"/>
    </ligand>
</feature>
<feature type="domain" description="Mur ligase central" evidence="11">
    <location>
        <begin position="110"/>
        <end position="305"/>
    </location>
</feature>
<dbReference type="OrthoDB" id="9800958at2"/>